<dbReference type="EMBL" id="CP089983">
    <property type="protein sequence ID" value="WXB04075.1"/>
    <property type="molecule type" value="Genomic_DNA"/>
</dbReference>
<evidence type="ECO:0000313" key="4">
    <source>
        <dbReference type="Proteomes" id="UP001374803"/>
    </source>
</evidence>
<dbReference type="PRINTS" id="PR00722">
    <property type="entry name" value="CHYMOTRYPSIN"/>
</dbReference>
<feature type="compositionally biased region" description="Low complexity" evidence="1">
    <location>
        <begin position="268"/>
        <end position="288"/>
    </location>
</feature>
<dbReference type="Pfam" id="PF00089">
    <property type="entry name" value="Trypsin"/>
    <property type="match status" value="1"/>
</dbReference>
<dbReference type="Gene3D" id="2.60.120.380">
    <property type="match status" value="1"/>
</dbReference>
<dbReference type="SUPFAM" id="SSF89260">
    <property type="entry name" value="Collagen-binding domain"/>
    <property type="match status" value="1"/>
</dbReference>
<dbReference type="EC" id="3.4.21.-" evidence="3"/>
<dbReference type="PROSITE" id="PS00134">
    <property type="entry name" value="TRYPSIN_HIS"/>
    <property type="match status" value="1"/>
</dbReference>
<keyword evidence="3" id="KW-0378">Hydrolase</keyword>
<feature type="domain" description="Peptidase S1" evidence="2">
    <location>
        <begin position="38"/>
        <end position="263"/>
    </location>
</feature>
<evidence type="ECO:0000313" key="3">
    <source>
        <dbReference type="EMBL" id="WXB04075.1"/>
    </source>
</evidence>
<reference evidence="3" key="1">
    <citation type="submission" date="2021-12" db="EMBL/GenBank/DDBJ databases">
        <title>Discovery of the Pendulisporaceae a myxobacterial family with distinct sporulation behavior and unique specialized metabolism.</title>
        <authorList>
            <person name="Garcia R."/>
            <person name="Popoff A."/>
            <person name="Bader C.D."/>
            <person name="Loehr J."/>
            <person name="Walesch S."/>
            <person name="Walt C."/>
            <person name="Boldt J."/>
            <person name="Bunk B."/>
            <person name="Haeckl F.J.F.P.J."/>
            <person name="Gunesch A.P."/>
            <person name="Birkelbach J."/>
            <person name="Nuebel U."/>
            <person name="Pietschmann T."/>
            <person name="Bach T."/>
            <person name="Mueller R."/>
        </authorList>
    </citation>
    <scope>NUCLEOTIDE SEQUENCE</scope>
    <source>
        <strain evidence="3">MSr11367</strain>
    </source>
</reference>
<dbReference type="PANTHER" id="PTHR24260:SF136">
    <property type="entry name" value="GH08193P-RELATED"/>
    <property type="match status" value="1"/>
</dbReference>
<dbReference type="GO" id="GO:0016787">
    <property type="term" value="F:hydrolase activity"/>
    <property type="evidence" value="ECO:0007669"/>
    <property type="project" value="UniProtKB-KW"/>
</dbReference>
<dbReference type="SMART" id="SM00020">
    <property type="entry name" value="Tryp_SPc"/>
    <property type="match status" value="1"/>
</dbReference>
<dbReference type="InterPro" id="IPR009003">
    <property type="entry name" value="Peptidase_S1_PA"/>
</dbReference>
<evidence type="ECO:0000259" key="2">
    <source>
        <dbReference type="PROSITE" id="PS50240"/>
    </source>
</evidence>
<dbReference type="SUPFAM" id="SSF50494">
    <property type="entry name" value="Trypsin-like serine proteases"/>
    <property type="match status" value="1"/>
</dbReference>
<dbReference type="InterPro" id="IPR001314">
    <property type="entry name" value="Peptidase_S1A"/>
</dbReference>
<dbReference type="InterPro" id="IPR018114">
    <property type="entry name" value="TRYPSIN_HIS"/>
</dbReference>
<dbReference type="PROSITE" id="PS50240">
    <property type="entry name" value="TRYPSIN_DOM"/>
    <property type="match status" value="1"/>
</dbReference>
<dbReference type="InterPro" id="IPR051333">
    <property type="entry name" value="CLIP_Serine_Protease"/>
</dbReference>
<keyword evidence="4" id="KW-1185">Reference proteome</keyword>
<dbReference type="InterPro" id="IPR043504">
    <property type="entry name" value="Peptidase_S1_PA_chymotrypsin"/>
</dbReference>
<organism evidence="3 4">
    <name type="scientific">Pendulispora rubella</name>
    <dbReference type="NCBI Taxonomy" id="2741070"/>
    <lineage>
        <taxon>Bacteria</taxon>
        <taxon>Pseudomonadati</taxon>
        <taxon>Myxococcota</taxon>
        <taxon>Myxococcia</taxon>
        <taxon>Myxococcales</taxon>
        <taxon>Sorangiineae</taxon>
        <taxon>Pendulisporaceae</taxon>
        <taxon>Pendulispora</taxon>
    </lineage>
</organism>
<feature type="region of interest" description="Disordered" evidence="1">
    <location>
        <begin position="24"/>
        <end position="43"/>
    </location>
</feature>
<dbReference type="Proteomes" id="UP001374803">
    <property type="component" value="Chromosome"/>
</dbReference>
<feature type="region of interest" description="Disordered" evidence="1">
    <location>
        <begin position="268"/>
        <end position="322"/>
    </location>
</feature>
<dbReference type="RefSeq" id="WP_394833709.1">
    <property type="nucleotide sequence ID" value="NZ_CP089929.1"/>
</dbReference>
<protein>
    <submittedName>
        <fullName evidence="3">Trypsin-like serine protease</fullName>
        <ecNumber evidence="3">3.4.21.-</ecNumber>
    </submittedName>
</protein>
<dbReference type="PANTHER" id="PTHR24260">
    <property type="match status" value="1"/>
</dbReference>
<name>A0ABZ2L178_9BACT</name>
<proteinExistence type="predicted"/>
<dbReference type="InterPro" id="IPR001254">
    <property type="entry name" value="Trypsin_dom"/>
</dbReference>
<dbReference type="Gene3D" id="2.40.10.10">
    <property type="entry name" value="Trypsin-like serine proteases"/>
    <property type="match status" value="1"/>
</dbReference>
<sequence length="409" mass="42608">MRNHHCIVFAGIVLAIGYVGCSSSDTGTPPPARSSSPIIGGTADEGDPAVVMLVSYPADESTYYTCTAEVISPTVLLTAAHCVDTPNHTGHTFGVFLEPDATPYKASVKTLKPHLKAVREVHAHPQYDPNGSGYPGDVGVAILSEPVSITPLAINRTALDSSIVGKSSRIIGYGQTVSGTFNVKKYQATTSVNKLENDGHTVVVGDSTRRTCLGDSGGPALVTLNGVETIIGTNSYTNTSGCTEPSHFQRVDVYKAFIDSYLNAGDAGAPTDAGTDSGTDAGTDSGSPADAGGGEPCPTPEREPNNRSTQANPLGQGCLRGTLGSPGDVDLESFSLSGSIEYDVNLEASGDAELALFKYWNGGWYYVENTTPTRVHHVSDGGGRYLVRVTSPSYTTQSYTSTLTLGGSP</sequence>
<gene>
    <name evidence="3" type="ORF">LVJ94_45110</name>
</gene>
<evidence type="ECO:0000256" key="1">
    <source>
        <dbReference type="SAM" id="MobiDB-lite"/>
    </source>
</evidence>
<feature type="compositionally biased region" description="Polar residues" evidence="1">
    <location>
        <begin position="24"/>
        <end position="37"/>
    </location>
</feature>
<accession>A0ABZ2L178</accession>